<gene>
    <name evidence="1" type="ORF">I6N95_26545</name>
</gene>
<evidence type="ECO:0000313" key="1">
    <source>
        <dbReference type="EMBL" id="MBP1044575.1"/>
    </source>
</evidence>
<evidence type="ECO:0000313" key="2">
    <source>
        <dbReference type="Proteomes" id="UP000674938"/>
    </source>
</evidence>
<accession>A0A940PGR5</accession>
<keyword evidence="2" id="KW-1185">Reference proteome</keyword>
<protein>
    <submittedName>
        <fullName evidence="1">Uncharacterized protein</fullName>
    </submittedName>
</protein>
<sequence>MEIHEKVKGLLSMDITAYEIEKQTGISRPTIMNMRKVGYNFLNMSYGTAVNLAKYYDTLNEGGLIFIDQGGFISFSLAFDNYVKSIKSDNSNVKTKELRALQSVIGKLGDIALKDIDLLQQLYEVYKQSLAKEKEERVDPIDK</sequence>
<name>A0A940PGR5_9ENTE</name>
<organism evidence="1 2">
    <name type="scientific">Vagococcus allomyrinae</name>
    <dbReference type="NCBI Taxonomy" id="2794353"/>
    <lineage>
        <taxon>Bacteria</taxon>
        <taxon>Bacillati</taxon>
        <taxon>Bacillota</taxon>
        <taxon>Bacilli</taxon>
        <taxon>Lactobacillales</taxon>
        <taxon>Enterococcaceae</taxon>
        <taxon>Vagococcus</taxon>
    </lineage>
</organism>
<comment type="caution">
    <text evidence="1">The sequence shown here is derived from an EMBL/GenBank/DDBJ whole genome shotgun (WGS) entry which is preliminary data.</text>
</comment>
<reference evidence="1" key="1">
    <citation type="submission" date="2020-12" db="EMBL/GenBank/DDBJ databases">
        <title>Vagococcus allomyrinae sp. nov. and Enterococcus lavae sp. nov., isolated from the larvae of Allomyrina dichotoma.</title>
        <authorList>
            <person name="Lee S.D."/>
        </authorList>
    </citation>
    <scope>NUCLEOTIDE SEQUENCE</scope>
    <source>
        <strain evidence="1">BWB3-3</strain>
    </source>
</reference>
<proteinExistence type="predicted"/>
<dbReference type="RefSeq" id="WP_209533132.1">
    <property type="nucleotide sequence ID" value="NZ_JAEEGA010000033.1"/>
</dbReference>
<dbReference type="AlphaFoldDB" id="A0A940PGR5"/>
<dbReference type="Proteomes" id="UP000674938">
    <property type="component" value="Unassembled WGS sequence"/>
</dbReference>
<dbReference type="EMBL" id="JAEEGA010000033">
    <property type="protein sequence ID" value="MBP1044575.1"/>
    <property type="molecule type" value="Genomic_DNA"/>
</dbReference>